<gene>
    <name evidence="1" type="ORF">Maq22A_c07555</name>
</gene>
<dbReference type="KEGG" id="maqu:Maq22A_c07555"/>
<dbReference type="AlphaFoldDB" id="A0A0C6EXI7"/>
<dbReference type="RefSeq" id="WP_060846271.1">
    <property type="nucleotide sequence ID" value="NZ_AP014704.1"/>
</dbReference>
<dbReference type="STRING" id="270351.Maq22A_c07555"/>
<dbReference type="EMBL" id="AP014704">
    <property type="protein sequence ID" value="BAQ44836.1"/>
    <property type="molecule type" value="Genomic_DNA"/>
</dbReference>
<dbReference type="PATRIC" id="fig|270351.10.peg.1438"/>
<accession>A0A0C6EXI7</accession>
<organism evidence="1 2">
    <name type="scientific">Methylobacterium aquaticum</name>
    <dbReference type="NCBI Taxonomy" id="270351"/>
    <lineage>
        <taxon>Bacteria</taxon>
        <taxon>Pseudomonadati</taxon>
        <taxon>Pseudomonadota</taxon>
        <taxon>Alphaproteobacteria</taxon>
        <taxon>Hyphomicrobiales</taxon>
        <taxon>Methylobacteriaceae</taxon>
        <taxon>Methylobacterium</taxon>
    </lineage>
</organism>
<protein>
    <submittedName>
        <fullName evidence="1">Signal peptide protein</fullName>
    </submittedName>
</protein>
<proteinExistence type="predicted"/>
<evidence type="ECO:0000313" key="1">
    <source>
        <dbReference type="EMBL" id="BAQ44836.1"/>
    </source>
</evidence>
<dbReference type="Proteomes" id="UP000061432">
    <property type="component" value="Chromosome"/>
</dbReference>
<dbReference type="OrthoDB" id="7869937at2"/>
<sequence>MINLLLSSMMLAIEAQKVVELRMVRLAWGGPAGWAEAQSMVTEKVSAAGEAMVTLSSGGSPETVVARYREHVAANTKRLAAP</sequence>
<reference evidence="2" key="2">
    <citation type="submission" date="2015-01" db="EMBL/GenBank/DDBJ databases">
        <title>Complete genome sequence of Methylobacterium aquaticum strain 22A.</title>
        <authorList>
            <person name="Tani A."/>
            <person name="Ogura Y."/>
            <person name="Hayashi T."/>
        </authorList>
    </citation>
    <scope>NUCLEOTIDE SEQUENCE [LARGE SCALE GENOMIC DNA]</scope>
    <source>
        <strain evidence="2">MA-22A</strain>
    </source>
</reference>
<evidence type="ECO:0000313" key="2">
    <source>
        <dbReference type="Proteomes" id="UP000061432"/>
    </source>
</evidence>
<reference evidence="1 2" key="1">
    <citation type="journal article" date="2015" name="Genome Announc.">
        <title>Complete Genome Sequence of Methylobacterium aquaticum Strain 22A, Isolated from Racomitrium japonicum Moss.</title>
        <authorList>
            <person name="Tani A."/>
            <person name="Ogura Y."/>
            <person name="Hayashi T."/>
            <person name="Kimbara K."/>
        </authorList>
    </citation>
    <scope>NUCLEOTIDE SEQUENCE [LARGE SCALE GENOMIC DNA]</scope>
    <source>
        <strain evidence="1 2">MA-22A</strain>
    </source>
</reference>
<name>A0A0C6EXI7_9HYPH</name>